<evidence type="ECO:0000313" key="2">
    <source>
        <dbReference type="EMBL" id="KKU03800.1"/>
    </source>
</evidence>
<evidence type="ECO:0000313" key="3">
    <source>
        <dbReference type="Proteomes" id="UP000034086"/>
    </source>
</evidence>
<evidence type="ECO:0000259" key="1">
    <source>
        <dbReference type="Pfam" id="PF13524"/>
    </source>
</evidence>
<dbReference type="Pfam" id="PF13524">
    <property type="entry name" value="Glyco_trans_1_2"/>
    <property type="match status" value="1"/>
</dbReference>
<dbReference type="AlphaFoldDB" id="A0A0G1Q586"/>
<name>A0A0G1Q586_9BACT</name>
<comment type="caution">
    <text evidence="2">The sequence shown here is derived from an EMBL/GenBank/DDBJ whole genome shotgun (WGS) entry which is preliminary data.</text>
</comment>
<proteinExistence type="predicted"/>
<dbReference type="EMBL" id="LCKQ01000010">
    <property type="protein sequence ID" value="KKU03800.1"/>
    <property type="molecule type" value="Genomic_DNA"/>
</dbReference>
<protein>
    <recommendedName>
        <fullName evidence="1">Spore protein YkvP/CgeB glycosyl transferase-like domain-containing protein</fullName>
    </recommendedName>
</protein>
<feature type="domain" description="Spore protein YkvP/CgeB glycosyl transferase-like" evidence="1">
    <location>
        <begin position="192"/>
        <end position="344"/>
    </location>
</feature>
<organism evidence="2 3">
    <name type="scientific">Candidatus Woesebacteria bacterium GW2011_GWE1_45_18</name>
    <dbReference type="NCBI Taxonomy" id="1618598"/>
    <lineage>
        <taxon>Bacteria</taxon>
        <taxon>Candidatus Woeseibacteriota</taxon>
    </lineage>
</organism>
<sequence>MRIAYHLPSTESIYAYRTIYNGYKNAFEDLGHEFHTFTADDDLATFLDIHKPELFLTSTHYYYRRYLDFKLLKRYRDAGMKMFTKIDFWDSPMGKMRINEAKSMKDDKEVIRLIQSGLYGDYFHHVVEQDDQRMNGFEKITGYPFYTVPLAADKIALNAKLSQRFVADISYIGTNLPDKKEFFRKYVFPLDDKYRLKIYGQDWTFYDKALGLVQKFGQLYNIKPLKSIQKPKLKLGDEAKIYRSSLVSINVHERFQKIYGGDCNERTFKIPFCKGFEVVDNVACISRYFVPDKEIVIGKTDSDWLEKVEYYLKNPSKREKIIEAGYKRVVKDHTYHSRVKQILEIIKQ</sequence>
<dbReference type="InterPro" id="IPR055259">
    <property type="entry name" value="YkvP/CgeB_Glyco_trans-like"/>
</dbReference>
<gene>
    <name evidence="2" type="ORF">UX03_C0010G0016</name>
</gene>
<accession>A0A0G1Q586</accession>
<reference evidence="2 3" key="1">
    <citation type="journal article" date="2015" name="Nature">
        <title>rRNA introns, odd ribosomes, and small enigmatic genomes across a large radiation of phyla.</title>
        <authorList>
            <person name="Brown C.T."/>
            <person name="Hug L.A."/>
            <person name="Thomas B.C."/>
            <person name="Sharon I."/>
            <person name="Castelle C.J."/>
            <person name="Singh A."/>
            <person name="Wilkins M.J."/>
            <person name="Williams K.H."/>
            <person name="Banfield J.F."/>
        </authorList>
    </citation>
    <scope>NUCLEOTIDE SEQUENCE [LARGE SCALE GENOMIC DNA]</scope>
</reference>
<dbReference type="Proteomes" id="UP000034086">
    <property type="component" value="Unassembled WGS sequence"/>
</dbReference>